<dbReference type="EMBL" id="BGKA01000095">
    <property type="protein sequence ID" value="GBH16989.1"/>
    <property type="molecule type" value="Genomic_DNA"/>
</dbReference>
<protein>
    <submittedName>
        <fullName evidence="2">Uncharacterized protein</fullName>
    </submittedName>
</protein>
<feature type="region of interest" description="Disordered" evidence="1">
    <location>
        <begin position="15"/>
        <end position="47"/>
    </location>
</feature>
<proteinExistence type="predicted"/>
<dbReference type="EMBL" id="BGJZ01000121">
    <property type="protein sequence ID" value="GBH09356.1"/>
    <property type="molecule type" value="Genomic_DNA"/>
</dbReference>
<dbReference type="Proteomes" id="UP000248291">
    <property type="component" value="Unassembled WGS sequence"/>
</dbReference>
<evidence type="ECO:0000313" key="3">
    <source>
        <dbReference type="EMBL" id="GBH16989.1"/>
    </source>
</evidence>
<evidence type="ECO:0000313" key="5">
    <source>
        <dbReference type="Proteomes" id="UP000248291"/>
    </source>
</evidence>
<reference evidence="3 5" key="2">
    <citation type="submission" date="2018-04" db="EMBL/GenBank/DDBJ databases">
        <title>Draft genome sequence of Pseudomonas syringae pv. actinidiae biovar 3 strains isolated from kiwifruit in Kagawa prefecture.</title>
        <authorList>
            <person name="Tabuchi M."/>
            <person name="Saito M."/>
            <person name="Fujiwara S."/>
            <person name="Sasa N."/>
            <person name="Akimitsu K."/>
            <person name="Gomi K."/>
            <person name="Konishi-Sugita S."/>
            <person name="Hamano K."/>
            <person name="Kataoka I."/>
        </authorList>
    </citation>
    <scope>NUCLEOTIDE SEQUENCE [LARGE SCALE GENOMIC DNA]</scope>
    <source>
        <strain evidence="3 5">MAFF212211</strain>
    </source>
</reference>
<dbReference type="Proteomes" id="UP000247480">
    <property type="component" value="Unassembled WGS sequence"/>
</dbReference>
<comment type="caution">
    <text evidence="2">The sequence shown here is derived from an EMBL/GenBank/DDBJ whole genome shotgun (WGS) entry which is preliminary data.</text>
</comment>
<sequence>MAFFSAERTLFNSVMGGAAGDQRNGEYQDKRKHTVHLGASGRASFQE</sequence>
<dbReference type="AlphaFoldDB" id="A0A2V0Q8U7"/>
<gene>
    <name evidence="2" type="ORF">KPSA1_02750</name>
    <name evidence="3" type="ORF">KPSA3_02946</name>
</gene>
<evidence type="ECO:0000313" key="2">
    <source>
        <dbReference type="EMBL" id="GBH09356.1"/>
    </source>
</evidence>
<name>A0A2V0Q8U7_PSESF</name>
<organism evidence="2 4">
    <name type="scientific">Pseudomonas syringae pv. actinidiae</name>
    <dbReference type="NCBI Taxonomy" id="103796"/>
    <lineage>
        <taxon>Bacteria</taxon>
        <taxon>Pseudomonadati</taxon>
        <taxon>Pseudomonadota</taxon>
        <taxon>Gammaproteobacteria</taxon>
        <taxon>Pseudomonadales</taxon>
        <taxon>Pseudomonadaceae</taxon>
        <taxon>Pseudomonas</taxon>
        <taxon>Pseudomonas syringae</taxon>
    </lineage>
</organism>
<evidence type="ECO:0000313" key="4">
    <source>
        <dbReference type="Proteomes" id="UP000247480"/>
    </source>
</evidence>
<accession>A0A2V0Q8U7</accession>
<evidence type="ECO:0000256" key="1">
    <source>
        <dbReference type="SAM" id="MobiDB-lite"/>
    </source>
</evidence>
<reference evidence="2 4" key="1">
    <citation type="submission" date="2018-04" db="EMBL/GenBank/DDBJ databases">
        <title>Draft genome sequence of Pseudomonas syringae pv. actinidiae biovar 1 strains isolated from kiwifruit in Kagawa prefecture.</title>
        <authorList>
            <person name="Tabuchi M."/>
            <person name="Saito M."/>
            <person name="Fujiwara S."/>
            <person name="Sasa N."/>
            <person name="Akimitsu K."/>
            <person name="Gomi K."/>
            <person name="Konishi-Sugita S."/>
            <person name="Hamano K."/>
            <person name="Kataoka I."/>
        </authorList>
    </citation>
    <scope>NUCLEOTIDE SEQUENCE [LARGE SCALE GENOMIC DNA]</scope>
    <source>
        <strain evidence="2 4">MAFF212206</strain>
    </source>
</reference>